<dbReference type="InterPro" id="IPR012338">
    <property type="entry name" value="Beta-lactam/transpept-like"/>
</dbReference>
<gene>
    <name evidence="3" type="ORF">ACKI18_32295</name>
</gene>
<dbReference type="RefSeq" id="WP_409123034.1">
    <property type="nucleotide sequence ID" value="NZ_JBJVNI010000019.1"/>
</dbReference>
<evidence type="ECO:0000313" key="3">
    <source>
        <dbReference type="EMBL" id="MFM9613356.1"/>
    </source>
</evidence>
<keyword evidence="3" id="KW-0378">Hydrolase</keyword>
<feature type="domain" description="Beta-lactamase-related" evidence="2">
    <location>
        <begin position="45"/>
        <end position="386"/>
    </location>
</feature>
<accession>A0ABW9I051</accession>
<dbReference type="InterPro" id="IPR001466">
    <property type="entry name" value="Beta-lactam-related"/>
</dbReference>
<dbReference type="Pfam" id="PF00144">
    <property type="entry name" value="Beta-lactamase"/>
    <property type="match status" value="1"/>
</dbReference>
<dbReference type="PANTHER" id="PTHR46825">
    <property type="entry name" value="D-ALANYL-D-ALANINE-CARBOXYPEPTIDASE/ENDOPEPTIDASE AMPH"/>
    <property type="match status" value="1"/>
</dbReference>
<comment type="caution">
    <text evidence="3">The sequence shown here is derived from an EMBL/GenBank/DDBJ whole genome shotgun (WGS) entry which is preliminary data.</text>
</comment>
<reference evidence="3 4" key="1">
    <citation type="submission" date="2024-12" db="EMBL/GenBank/DDBJ databases">
        <title>Forecasting of Potato common scab and diversities of Pathogenic streptomyces spp. in china.</title>
        <authorList>
            <person name="Handique U."/>
            <person name="Wu J."/>
        </authorList>
    </citation>
    <scope>NUCLEOTIDE SEQUENCE [LARGE SCALE GENOMIC DNA]</scope>
    <source>
        <strain evidence="3 4">ZRIMU1530</strain>
    </source>
</reference>
<dbReference type="Gene3D" id="3.40.710.10">
    <property type="entry name" value="DD-peptidase/beta-lactamase superfamily"/>
    <property type="match status" value="1"/>
</dbReference>
<evidence type="ECO:0000256" key="1">
    <source>
        <dbReference type="SAM" id="SignalP"/>
    </source>
</evidence>
<evidence type="ECO:0000259" key="2">
    <source>
        <dbReference type="Pfam" id="PF00144"/>
    </source>
</evidence>
<dbReference type="Proteomes" id="UP001631957">
    <property type="component" value="Unassembled WGS sequence"/>
</dbReference>
<dbReference type="PANTHER" id="PTHR46825:SF7">
    <property type="entry name" value="D-ALANYL-D-ALANINE CARBOXYPEPTIDASE"/>
    <property type="match status" value="1"/>
</dbReference>
<name>A0ABW9I051_9ACTN</name>
<keyword evidence="1" id="KW-0732">Signal</keyword>
<dbReference type="InterPro" id="IPR050491">
    <property type="entry name" value="AmpC-like"/>
</dbReference>
<proteinExistence type="predicted"/>
<feature type="signal peptide" evidence="1">
    <location>
        <begin position="1"/>
        <end position="29"/>
    </location>
</feature>
<keyword evidence="4" id="KW-1185">Reference proteome</keyword>
<protein>
    <submittedName>
        <fullName evidence="3">Serine hydrolase domain-containing protein</fullName>
        <ecNumber evidence="3">3.-.-.-</ecNumber>
    </submittedName>
</protein>
<evidence type="ECO:0000313" key="4">
    <source>
        <dbReference type="Proteomes" id="UP001631957"/>
    </source>
</evidence>
<dbReference type="SUPFAM" id="SSF56601">
    <property type="entry name" value="beta-lactamase/transpeptidase-like"/>
    <property type="match status" value="1"/>
</dbReference>
<dbReference type="EMBL" id="JBJVNI010000019">
    <property type="protein sequence ID" value="MFM9613356.1"/>
    <property type="molecule type" value="Genomic_DNA"/>
</dbReference>
<organism evidence="3 4">
    <name type="scientific">Streptomyces niveiscabiei</name>
    <dbReference type="NCBI Taxonomy" id="164115"/>
    <lineage>
        <taxon>Bacteria</taxon>
        <taxon>Bacillati</taxon>
        <taxon>Actinomycetota</taxon>
        <taxon>Actinomycetes</taxon>
        <taxon>Kitasatosporales</taxon>
        <taxon>Streptomycetaceae</taxon>
        <taxon>Streptomyces</taxon>
    </lineage>
</organism>
<sequence>MRQQSVKVIGVLLAAALCGGAAAITPAQAAQQRGKLSQRELAVEVERALVDAGFVGVSVEVRDGSKRIRARAGTAELGTGKPVPYGASFRADSATKPFVATVVLQLAAEGRLSLDDTVEKWLPGVVAGNGNDGRRVTLRHLLQHTSGIHNYDYTDDIGYNAKAFEEHRYDHLAPERTVAGAMRSAPDFPPADPQDPAPKWNYSNPNYVLAGMVIERVTGRSWRAEVRDRIVRPLGLTGTYAPGDDPTLPEPHAHNYHRFPGENGWTDTTERNMSWADAAGELVTTKRDLDRFFTALLRGRLLPPEQLAEMKHAVPVGADFQVPFPGLHYGLGLMRQPLTCGGYRWGHGGDGDGDFVRNGVTEDGRRAVVITASGKVPQDEPLLRAEALLQKLTDTALCEGVG</sequence>
<dbReference type="EC" id="3.-.-.-" evidence="3"/>
<dbReference type="GO" id="GO:0016787">
    <property type="term" value="F:hydrolase activity"/>
    <property type="evidence" value="ECO:0007669"/>
    <property type="project" value="UniProtKB-KW"/>
</dbReference>
<feature type="chain" id="PRO_5047032374" evidence="1">
    <location>
        <begin position="30"/>
        <end position="402"/>
    </location>
</feature>